<organism evidence="1 2">
    <name type="scientific">Pseudomonas vanderleydeniana</name>
    <dbReference type="NCBI Taxonomy" id="2745495"/>
    <lineage>
        <taxon>Bacteria</taxon>
        <taxon>Pseudomonadati</taxon>
        <taxon>Pseudomonadota</taxon>
        <taxon>Gammaproteobacteria</taxon>
        <taxon>Pseudomonadales</taxon>
        <taxon>Pseudomonadaceae</taxon>
        <taxon>Pseudomonas</taxon>
    </lineage>
</organism>
<sequence length="50" mass="5565">MTLLPPEIGSFGGCEFSEQLRDMSRHLAMVSVHLIELAQSQVDGLLDQQH</sequence>
<evidence type="ECO:0008006" key="3">
    <source>
        <dbReference type="Google" id="ProtNLM"/>
    </source>
</evidence>
<accession>A0A9E6TSN9</accession>
<gene>
    <name evidence="1" type="ORF">HU752_031635</name>
</gene>
<dbReference type="KEGG" id="pvw:HU752_031635"/>
<evidence type="ECO:0000313" key="1">
    <source>
        <dbReference type="EMBL" id="QXI28380.1"/>
    </source>
</evidence>
<protein>
    <recommendedName>
        <fullName evidence="3">DUF3077 domain-containing protein</fullName>
    </recommendedName>
</protein>
<proteinExistence type="predicted"/>
<dbReference type="Proteomes" id="UP000634530">
    <property type="component" value="Chromosome"/>
</dbReference>
<name>A0A9E6TSN9_9PSED</name>
<keyword evidence="2" id="KW-1185">Reference proteome</keyword>
<evidence type="ECO:0000313" key="2">
    <source>
        <dbReference type="Proteomes" id="UP000634530"/>
    </source>
</evidence>
<dbReference type="AlphaFoldDB" id="A0A9E6TSN9"/>
<dbReference type="RefSeq" id="WP_186689341.1">
    <property type="nucleotide sequence ID" value="NZ_CP077093.1"/>
</dbReference>
<reference evidence="1 2" key="2">
    <citation type="journal article" date="2021" name="Microorganisms">
        <title>The Ever-Expanding Pseudomonas Genus: Description of 43 New Species and Partition of the Pseudomonas putida Group.</title>
        <authorList>
            <person name="Girard L."/>
            <person name="Lood C."/>
            <person name="Hofte M."/>
            <person name="Vandamme P."/>
            <person name="Rokni-Zadeh H."/>
            <person name="van Noort V."/>
            <person name="Lavigne R."/>
            <person name="De Mot R."/>
        </authorList>
    </citation>
    <scope>NUCLEOTIDE SEQUENCE [LARGE SCALE GENOMIC DNA]</scope>
    <source>
        <strain evidence="1 2">RW8P3</strain>
    </source>
</reference>
<reference evidence="1 2" key="1">
    <citation type="journal article" date="2020" name="Microorganisms">
        <title>Reliable Identification of Environmental Pseudomonas Isolates Using the rpoD Gene.</title>
        <authorList>
            <consortium name="The Broad Institute Genome Sequencing Platform"/>
            <person name="Girard L."/>
            <person name="Lood C."/>
            <person name="Rokni-Zadeh H."/>
            <person name="van Noort V."/>
            <person name="Lavigne R."/>
            <person name="De Mot R."/>
        </authorList>
    </citation>
    <scope>NUCLEOTIDE SEQUENCE [LARGE SCALE GENOMIC DNA]</scope>
    <source>
        <strain evidence="1 2">RW8P3</strain>
    </source>
</reference>
<dbReference type="EMBL" id="CP077093">
    <property type="protein sequence ID" value="QXI28380.1"/>
    <property type="molecule type" value="Genomic_DNA"/>
</dbReference>